<comment type="subcellular location">
    <subcellularLocation>
        <location evidence="1">Mitochondrion outer membrane</location>
        <topology evidence="1">Multi-pass membrane protein</topology>
    </subcellularLocation>
</comment>
<dbReference type="InterPro" id="IPR039910">
    <property type="entry name" value="D15-like"/>
</dbReference>
<evidence type="ECO:0000256" key="1">
    <source>
        <dbReference type="ARBA" id="ARBA00004374"/>
    </source>
</evidence>
<keyword evidence="3" id="KW-1134">Transmembrane beta strand</keyword>
<evidence type="ECO:0000313" key="7">
    <source>
        <dbReference type="EMBL" id="WAR02835.1"/>
    </source>
</evidence>
<accession>A0ABY7DZ99</accession>
<evidence type="ECO:0000256" key="4">
    <source>
        <dbReference type="ARBA" id="ARBA00022692"/>
    </source>
</evidence>
<dbReference type="Proteomes" id="UP001164746">
    <property type="component" value="Chromosome 4"/>
</dbReference>
<dbReference type="PANTHER" id="PTHR12815:SF18">
    <property type="entry name" value="SORTING AND ASSEMBLY MACHINERY COMPONENT 50 HOMOLOG"/>
    <property type="match status" value="1"/>
</dbReference>
<name>A0ABY7DZ99_MYAAR</name>
<keyword evidence="5" id="KW-0472">Membrane</keyword>
<comment type="similarity">
    <text evidence="2">Belongs to the SAM50/omp85 family.</text>
</comment>
<feature type="domain" description="Bacterial surface antigen (D15)" evidence="6">
    <location>
        <begin position="74"/>
        <end position="221"/>
    </location>
</feature>
<protein>
    <submittedName>
        <fullName evidence="7">SAM5A-like protein</fullName>
    </submittedName>
</protein>
<reference evidence="7" key="1">
    <citation type="submission" date="2022-11" db="EMBL/GenBank/DDBJ databases">
        <title>Centuries of genome instability and evolution in soft-shell clam transmissible cancer (bioRxiv).</title>
        <authorList>
            <person name="Hart S.F.M."/>
            <person name="Yonemitsu M.A."/>
            <person name="Giersch R.M."/>
            <person name="Beal B.F."/>
            <person name="Arriagada G."/>
            <person name="Davis B.W."/>
            <person name="Ostrander E.A."/>
            <person name="Goff S.P."/>
            <person name="Metzger M.J."/>
        </authorList>
    </citation>
    <scope>NUCLEOTIDE SEQUENCE</scope>
    <source>
        <strain evidence="7">MELC-2E11</strain>
        <tissue evidence="7">Siphon/mantle</tissue>
    </source>
</reference>
<evidence type="ECO:0000259" key="6">
    <source>
        <dbReference type="Pfam" id="PF01103"/>
    </source>
</evidence>
<keyword evidence="4" id="KW-0812">Transmembrane</keyword>
<dbReference type="Gene3D" id="2.40.160.50">
    <property type="entry name" value="membrane protein fhac: a member of the omp85/tpsb transporter family"/>
    <property type="match status" value="1"/>
</dbReference>
<dbReference type="PANTHER" id="PTHR12815">
    <property type="entry name" value="SORTING AND ASSEMBLY MACHINERY SAMM50 PROTEIN FAMILY MEMBER"/>
    <property type="match status" value="1"/>
</dbReference>
<keyword evidence="8" id="KW-1185">Reference proteome</keyword>
<evidence type="ECO:0000256" key="2">
    <source>
        <dbReference type="ARBA" id="ARBA00010913"/>
    </source>
</evidence>
<proteinExistence type="inferred from homology"/>
<dbReference type="Pfam" id="PF01103">
    <property type="entry name" value="Omp85"/>
    <property type="match status" value="1"/>
</dbReference>
<evidence type="ECO:0000256" key="3">
    <source>
        <dbReference type="ARBA" id="ARBA00022452"/>
    </source>
</evidence>
<dbReference type="InterPro" id="IPR000184">
    <property type="entry name" value="Bac_surfAg_D15"/>
</dbReference>
<sequence length="228" mass="25211">MTFPFQFASLLGMHNVRWDGVWRDLRCLSNTSAFAVREQAGHSLKSSIIVCTNMIYNQYAIGEYSNIALCLFTQVLQLTVAGGVVRSLEENGKILINDRFFLGGPLTLRGFNKNGVGPHSDGNALGGDVYCMSGLHLYTPLPFRPGKGGFGNIFRSHFFVNTGTCGNVQNLSIDQLNRGNLDSFKNTLRMSYGFGIVLRLGGIARVELNYVIPAWQQKGDRWTDCGKD</sequence>
<evidence type="ECO:0000313" key="8">
    <source>
        <dbReference type="Proteomes" id="UP001164746"/>
    </source>
</evidence>
<organism evidence="7 8">
    <name type="scientific">Mya arenaria</name>
    <name type="common">Soft-shell clam</name>
    <dbReference type="NCBI Taxonomy" id="6604"/>
    <lineage>
        <taxon>Eukaryota</taxon>
        <taxon>Metazoa</taxon>
        <taxon>Spiralia</taxon>
        <taxon>Lophotrochozoa</taxon>
        <taxon>Mollusca</taxon>
        <taxon>Bivalvia</taxon>
        <taxon>Autobranchia</taxon>
        <taxon>Heteroconchia</taxon>
        <taxon>Euheterodonta</taxon>
        <taxon>Imparidentia</taxon>
        <taxon>Neoheterodontei</taxon>
        <taxon>Myida</taxon>
        <taxon>Myoidea</taxon>
        <taxon>Myidae</taxon>
        <taxon>Mya</taxon>
    </lineage>
</organism>
<gene>
    <name evidence="7" type="ORF">MAR_009393</name>
</gene>
<evidence type="ECO:0000256" key="5">
    <source>
        <dbReference type="ARBA" id="ARBA00023136"/>
    </source>
</evidence>
<dbReference type="EMBL" id="CP111015">
    <property type="protein sequence ID" value="WAR02835.1"/>
    <property type="molecule type" value="Genomic_DNA"/>
</dbReference>